<dbReference type="EMBL" id="MU005785">
    <property type="protein sequence ID" value="KAF2703836.1"/>
    <property type="molecule type" value="Genomic_DNA"/>
</dbReference>
<dbReference type="AlphaFoldDB" id="A0A6G1JTA0"/>
<dbReference type="Proteomes" id="UP000799428">
    <property type="component" value="Unassembled WGS sequence"/>
</dbReference>
<dbReference type="InterPro" id="IPR002818">
    <property type="entry name" value="DJ-1/PfpI"/>
</dbReference>
<gene>
    <name evidence="2" type="ORF">K504DRAFT_507746</name>
</gene>
<organism evidence="2 3">
    <name type="scientific">Pleomassaria siparia CBS 279.74</name>
    <dbReference type="NCBI Taxonomy" id="1314801"/>
    <lineage>
        <taxon>Eukaryota</taxon>
        <taxon>Fungi</taxon>
        <taxon>Dikarya</taxon>
        <taxon>Ascomycota</taxon>
        <taxon>Pezizomycotina</taxon>
        <taxon>Dothideomycetes</taxon>
        <taxon>Pleosporomycetidae</taxon>
        <taxon>Pleosporales</taxon>
        <taxon>Pleomassariaceae</taxon>
        <taxon>Pleomassaria</taxon>
    </lineage>
</organism>
<keyword evidence="3" id="KW-1185">Reference proteome</keyword>
<reference evidence="2" key="1">
    <citation type="journal article" date="2020" name="Stud. Mycol.">
        <title>101 Dothideomycetes genomes: a test case for predicting lifestyles and emergence of pathogens.</title>
        <authorList>
            <person name="Haridas S."/>
            <person name="Albert R."/>
            <person name="Binder M."/>
            <person name="Bloem J."/>
            <person name="Labutti K."/>
            <person name="Salamov A."/>
            <person name="Andreopoulos B."/>
            <person name="Baker S."/>
            <person name="Barry K."/>
            <person name="Bills G."/>
            <person name="Bluhm B."/>
            <person name="Cannon C."/>
            <person name="Castanera R."/>
            <person name="Culley D."/>
            <person name="Daum C."/>
            <person name="Ezra D."/>
            <person name="Gonzalez J."/>
            <person name="Henrissat B."/>
            <person name="Kuo A."/>
            <person name="Liang C."/>
            <person name="Lipzen A."/>
            <person name="Lutzoni F."/>
            <person name="Magnuson J."/>
            <person name="Mondo S."/>
            <person name="Nolan M."/>
            <person name="Ohm R."/>
            <person name="Pangilinan J."/>
            <person name="Park H.-J."/>
            <person name="Ramirez L."/>
            <person name="Alfaro M."/>
            <person name="Sun H."/>
            <person name="Tritt A."/>
            <person name="Yoshinaga Y."/>
            <person name="Zwiers L.-H."/>
            <person name="Turgeon B."/>
            <person name="Goodwin S."/>
            <person name="Spatafora J."/>
            <person name="Crous P."/>
            <person name="Grigoriev I."/>
        </authorList>
    </citation>
    <scope>NUCLEOTIDE SEQUENCE</scope>
    <source>
        <strain evidence="2">CBS 279.74</strain>
    </source>
</reference>
<keyword evidence="2" id="KW-0808">Transferase</keyword>
<evidence type="ECO:0000313" key="2">
    <source>
        <dbReference type="EMBL" id="KAF2703836.1"/>
    </source>
</evidence>
<keyword evidence="2" id="KW-0315">Glutamine amidotransferase</keyword>
<evidence type="ECO:0000313" key="3">
    <source>
        <dbReference type="Proteomes" id="UP000799428"/>
    </source>
</evidence>
<dbReference type="OrthoDB" id="543156at2759"/>
<feature type="domain" description="DJ-1/PfpI" evidence="1">
    <location>
        <begin position="7"/>
        <end position="151"/>
    </location>
</feature>
<dbReference type="PANTHER" id="PTHR43130:SF3">
    <property type="entry name" value="HTH-TYPE TRANSCRIPTIONAL REGULATOR RV1931C"/>
    <property type="match status" value="1"/>
</dbReference>
<dbReference type="Pfam" id="PF01965">
    <property type="entry name" value="DJ-1_PfpI"/>
    <property type="match status" value="1"/>
</dbReference>
<dbReference type="PANTHER" id="PTHR43130">
    <property type="entry name" value="ARAC-FAMILY TRANSCRIPTIONAL REGULATOR"/>
    <property type="match status" value="1"/>
</dbReference>
<sequence>MAPVFNVAVLIYPGADILDFNGPLEIYSTYPPEGTPRPFHTTTFSHHNPVKASAGALTVVPDASFSSVEAALENYDILVIPGGDVIKYTSTAEGKEITALIKRFTELKPREEQGSRVLQSVCTGTLLLAAAGILANRTVTTHHMCYEILKKMTDEAAGGESNTNVVRKRWVDAGTTEAGVRIVNAGGVSSGIDASLWVIEQLAGKKVAEWTAELVEFERRKQEDGWGV</sequence>
<protein>
    <submittedName>
        <fullName evidence="2">Class I glutamine amidotransferase-like protein</fullName>
    </submittedName>
</protein>
<dbReference type="Gene3D" id="3.40.50.880">
    <property type="match status" value="1"/>
</dbReference>
<dbReference type="InterPro" id="IPR052158">
    <property type="entry name" value="INH-QAR"/>
</dbReference>
<proteinExistence type="predicted"/>
<dbReference type="SUPFAM" id="SSF52317">
    <property type="entry name" value="Class I glutamine amidotransferase-like"/>
    <property type="match status" value="1"/>
</dbReference>
<dbReference type="InterPro" id="IPR029062">
    <property type="entry name" value="Class_I_gatase-like"/>
</dbReference>
<accession>A0A6G1JTA0</accession>
<name>A0A6G1JTA0_9PLEO</name>
<dbReference type="GO" id="GO:0016740">
    <property type="term" value="F:transferase activity"/>
    <property type="evidence" value="ECO:0007669"/>
    <property type="project" value="UniProtKB-KW"/>
</dbReference>
<evidence type="ECO:0000259" key="1">
    <source>
        <dbReference type="Pfam" id="PF01965"/>
    </source>
</evidence>